<accession>A0A9N7V2B1</accession>
<sequence length="98" mass="11059">MDKIPPDSGSTADNSCNVLITDFPLICNMLYVMGNNPKCSLALERPPFRNSGALQRREVELNLRDNPAGKRLFSILSLSFISIFESLHFSRVERFHST</sequence>
<protein>
    <submittedName>
        <fullName evidence="1">Uncharacterized protein</fullName>
    </submittedName>
</protein>
<comment type="caution">
    <text evidence="1">The sequence shown here is derived from an EMBL/GenBank/DDBJ whole genome shotgun (WGS) entry which is preliminary data.</text>
</comment>
<proteinExistence type="predicted"/>
<evidence type="ECO:0000313" key="2">
    <source>
        <dbReference type="Proteomes" id="UP001153269"/>
    </source>
</evidence>
<organism evidence="1 2">
    <name type="scientific">Pleuronectes platessa</name>
    <name type="common">European plaice</name>
    <dbReference type="NCBI Taxonomy" id="8262"/>
    <lineage>
        <taxon>Eukaryota</taxon>
        <taxon>Metazoa</taxon>
        <taxon>Chordata</taxon>
        <taxon>Craniata</taxon>
        <taxon>Vertebrata</taxon>
        <taxon>Euteleostomi</taxon>
        <taxon>Actinopterygii</taxon>
        <taxon>Neopterygii</taxon>
        <taxon>Teleostei</taxon>
        <taxon>Neoteleostei</taxon>
        <taxon>Acanthomorphata</taxon>
        <taxon>Carangaria</taxon>
        <taxon>Pleuronectiformes</taxon>
        <taxon>Pleuronectoidei</taxon>
        <taxon>Pleuronectidae</taxon>
        <taxon>Pleuronectes</taxon>
    </lineage>
</organism>
<dbReference type="AlphaFoldDB" id="A0A9N7V2B1"/>
<reference evidence="1" key="1">
    <citation type="submission" date="2020-03" db="EMBL/GenBank/DDBJ databases">
        <authorList>
            <person name="Weist P."/>
        </authorList>
    </citation>
    <scope>NUCLEOTIDE SEQUENCE</scope>
</reference>
<name>A0A9N7V2B1_PLEPL</name>
<gene>
    <name evidence="1" type="ORF">PLEPLA_LOCUS29249</name>
</gene>
<keyword evidence="2" id="KW-1185">Reference proteome</keyword>
<dbReference type="Proteomes" id="UP001153269">
    <property type="component" value="Unassembled WGS sequence"/>
</dbReference>
<dbReference type="EMBL" id="CADEAL010002657">
    <property type="protein sequence ID" value="CAB1441484.1"/>
    <property type="molecule type" value="Genomic_DNA"/>
</dbReference>
<evidence type="ECO:0000313" key="1">
    <source>
        <dbReference type="EMBL" id="CAB1441484.1"/>
    </source>
</evidence>